<dbReference type="AlphaFoldDB" id="A0A5C5ZIH4"/>
<evidence type="ECO:0000256" key="3">
    <source>
        <dbReference type="ARBA" id="ARBA00021330"/>
    </source>
</evidence>
<dbReference type="RefSeq" id="WP_146401092.1">
    <property type="nucleotide sequence ID" value="NZ_SJPQ01000003.1"/>
</dbReference>
<dbReference type="InterPro" id="IPR026610">
    <property type="entry name" value="Hen1"/>
</dbReference>
<evidence type="ECO:0000259" key="14">
    <source>
        <dbReference type="Pfam" id="PF12623"/>
    </source>
</evidence>
<organism evidence="15 16">
    <name type="scientific">Pseudobythopirellula maris</name>
    <dbReference type="NCBI Taxonomy" id="2527991"/>
    <lineage>
        <taxon>Bacteria</taxon>
        <taxon>Pseudomonadati</taxon>
        <taxon>Planctomycetota</taxon>
        <taxon>Planctomycetia</taxon>
        <taxon>Pirellulales</taxon>
        <taxon>Lacipirellulaceae</taxon>
        <taxon>Pseudobythopirellula</taxon>
    </lineage>
</organism>
<keyword evidence="5" id="KW-0808">Transferase</keyword>
<gene>
    <name evidence="15" type="ORF">Mal64_27180</name>
</gene>
<dbReference type="InterPro" id="IPR024740">
    <property type="entry name" value="Hen1_N"/>
</dbReference>
<dbReference type="Proteomes" id="UP000315440">
    <property type="component" value="Unassembled WGS sequence"/>
</dbReference>
<dbReference type="InterPro" id="IPR029063">
    <property type="entry name" value="SAM-dependent_MTases_sf"/>
</dbReference>
<evidence type="ECO:0000256" key="2">
    <source>
        <dbReference type="ARBA" id="ARBA00009026"/>
    </source>
</evidence>
<keyword evidence="7" id="KW-0479">Metal-binding</keyword>
<evidence type="ECO:0000256" key="4">
    <source>
        <dbReference type="ARBA" id="ARBA00022603"/>
    </source>
</evidence>
<sequence>MLLTLSTTHQPATDLGYLLHKHPDRCQTFNLTFGKAHVFYPEAGEEKCVACLLLDVDPVGLVRGKGDWKSGPLDQYVNDRPYVASSLMSVAISQVFGSALSGRSKERAELLETPIPLTARIDVLPVRGGEELLQRMFEPLGYQVVATQHPLDEKFPDWGDSPYFSVALTQTTTVATLLQHLYVLIPVFDGKKHYYIGPEEVEKLLAKGESWLADHPERDLITRRYLPRRHGLIRQALARLVEEEAAEEETLEPETLAAQPTPQQERELSLHEQRLGAVLAAIRASGAKRVVDLGCGEGKLLRELLADKQFTEILGMDVSVRSLEIAHRRLKLDRLPERQRERIKLIHGALTYRDERLANFDAAAIVEVIEHLDPARLAAFERVVFEQAKPTTVVLTTPNREYNVVWESLPAGEMRHSDHRFEWSRAEFEEWSGEVAERFGYSVRFLPVGPEESEYGAPSQMAVFQNIAEP</sequence>
<dbReference type="NCBIfam" id="TIGR04074">
    <property type="entry name" value="bacter_Hen1"/>
    <property type="match status" value="1"/>
</dbReference>
<evidence type="ECO:0000256" key="8">
    <source>
        <dbReference type="ARBA" id="ARBA00022842"/>
    </source>
</evidence>
<comment type="cofactor">
    <cofactor evidence="1">
        <name>Mg(2+)</name>
        <dbReference type="ChEBI" id="CHEBI:18420"/>
    </cofactor>
</comment>
<dbReference type="Pfam" id="PF12623">
    <property type="entry name" value="Hen1_L"/>
    <property type="match status" value="1"/>
</dbReference>
<evidence type="ECO:0000313" key="16">
    <source>
        <dbReference type="Proteomes" id="UP000315440"/>
    </source>
</evidence>
<accession>A0A5C5ZIH4</accession>
<evidence type="ECO:0000256" key="1">
    <source>
        <dbReference type="ARBA" id="ARBA00001946"/>
    </source>
</evidence>
<dbReference type="Gene3D" id="3.40.50.150">
    <property type="entry name" value="Vaccinia Virus protein VP39"/>
    <property type="match status" value="1"/>
</dbReference>
<dbReference type="SUPFAM" id="SSF53335">
    <property type="entry name" value="S-adenosyl-L-methionine-dependent methyltransferases"/>
    <property type="match status" value="1"/>
</dbReference>
<dbReference type="PANTHER" id="PTHR21404:SF3">
    <property type="entry name" value="SMALL RNA 2'-O-METHYLTRANSFERASE"/>
    <property type="match status" value="1"/>
</dbReference>
<evidence type="ECO:0000259" key="13">
    <source>
        <dbReference type="Pfam" id="PF08242"/>
    </source>
</evidence>
<keyword evidence="4" id="KW-0489">Methyltransferase</keyword>
<dbReference type="GO" id="GO:0046872">
    <property type="term" value="F:metal ion binding"/>
    <property type="evidence" value="ECO:0007669"/>
    <property type="project" value="UniProtKB-KW"/>
</dbReference>
<feature type="domain" description="Methyltransferase type 12" evidence="13">
    <location>
        <begin position="291"/>
        <end position="383"/>
    </location>
</feature>
<comment type="similarity">
    <text evidence="2">Belongs to the methyltransferase superfamily. HEN1 family.</text>
</comment>
<dbReference type="EC" id="2.1.1.386" evidence="11"/>
<dbReference type="GO" id="GO:0031047">
    <property type="term" value="P:regulatory ncRNA-mediated gene silencing"/>
    <property type="evidence" value="ECO:0007669"/>
    <property type="project" value="UniProtKB-KW"/>
</dbReference>
<proteinExistence type="inferred from homology"/>
<dbReference type="OrthoDB" id="626362at2"/>
<dbReference type="InterPro" id="IPR024026">
    <property type="entry name" value="3'-RNA_MeTfrase_Hen1_bac"/>
</dbReference>
<evidence type="ECO:0000256" key="5">
    <source>
        <dbReference type="ARBA" id="ARBA00022679"/>
    </source>
</evidence>
<comment type="catalytic activity">
    <reaction evidence="12">
        <text>small RNA 3'-end nucleotide + S-adenosyl-L-methionine = small RNA 3'-end 2'-O-methylnucleotide + S-adenosyl-L-homocysteine + H(+)</text>
        <dbReference type="Rhea" id="RHEA:37887"/>
        <dbReference type="Rhea" id="RHEA-COMP:10415"/>
        <dbReference type="Rhea" id="RHEA-COMP:10416"/>
        <dbReference type="ChEBI" id="CHEBI:15378"/>
        <dbReference type="ChEBI" id="CHEBI:57856"/>
        <dbReference type="ChEBI" id="CHEBI:59789"/>
        <dbReference type="ChEBI" id="CHEBI:74896"/>
        <dbReference type="ChEBI" id="CHEBI:74898"/>
        <dbReference type="EC" id="2.1.1.386"/>
    </reaction>
</comment>
<reference evidence="15 16" key="1">
    <citation type="submission" date="2019-02" db="EMBL/GenBank/DDBJ databases">
        <title>Deep-cultivation of Planctomycetes and their phenomic and genomic characterization uncovers novel biology.</title>
        <authorList>
            <person name="Wiegand S."/>
            <person name="Jogler M."/>
            <person name="Boedeker C."/>
            <person name="Pinto D."/>
            <person name="Vollmers J."/>
            <person name="Rivas-Marin E."/>
            <person name="Kohn T."/>
            <person name="Peeters S.H."/>
            <person name="Heuer A."/>
            <person name="Rast P."/>
            <person name="Oberbeckmann S."/>
            <person name="Bunk B."/>
            <person name="Jeske O."/>
            <person name="Meyerdierks A."/>
            <person name="Storesund J.E."/>
            <person name="Kallscheuer N."/>
            <person name="Luecker S."/>
            <person name="Lage O.M."/>
            <person name="Pohl T."/>
            <person name="Merkel B.J."/>
            <person name="Hornburger P."/>
            <person name="Mueller R.-W."/>
            <person name="Bruemmer F."/>
            <person name="Labrenz M."/>
            <person name="Spormann A.M."/>
            <person name="Op Den Camp H."/>
            <person name="Overmann J."/>
            <person name="Amann R."/>
            <person name="Jetten M.S.M."/>
            <person name="Mascher T."/>
            <person name="Medema M.H."/>
            <person name="Devos D.P."/>
            <person name="Kaster A.-K."/>
            <person name="Ovreas L."/>
            <person name="Rohde M."/>
            <person name="Galperin M.Y."/>
            <person name="Jogler C."/>
        </authorList>
    </citation>
    <scope>NUCLEOTIDE SEQUENCE [LARGE SCALE GENOMIC DNA]</scope>
    <source>
        <strain evidence="15 16">Mal64</strain>
    </source>
</reference>
<evidence type="ECO:0000256" key="7">
    <source>
        <dbReference type="ARBA" id="ARBA00022723"/>
    </source>
</evidence>
<keyword evidence="8" id="KW-0460">Magnesium</keyword>
<name>A0A5C5ZIH4_9BACT</name>
<dbReference type="CDD" id="cd02440">
    <property type="entry name" value="AdoMet_MTases"/>
    <property type="match status" value="1"/>
</dbReference>
<dbReference type="PANTHER" id="PTHR21404">
    <property type="entry name" value="HEN1"/>
    <property type="match status" value="1"/>
</dbReference>
<dbReference type="GO" id="GO:0003723">
    <property type="term" value="F:RNA binding"/>
    <property type="evidence" value="ECO:0007669"/>
    <property type="project" value="UniProtKB-KW"/>
</dbReference>
<keyword evidence="10" id="KW-0943">RNA-mediated gene silencing</keyword>
<keyword evidence="6" id="KW-0949">S-adenosyl-L-methionine</keyword>
<feature type="domain" description="Hen1 N-terminal" evidence="14">
    <location>
        <begin position="1"/>
        <end position="240"/>
    </location>
</feature>
<evidence type="ECO:0000256" key="11">
    <source>
        <dbReference type="ARBA" id="ARBA00035025"/>
    </source>
</evidence>
<keyword evidence="16" id="KW-1185">Reference proteome</keyword>
<evidence type="ECO:0000256" key="10">
    <source>
        <dbReference type="ARBA" id="ARBA00023158"/>
    </source>
</evidence>
<keyword evidence="9" id="KW-0694">RNA-binding</keyword>
<dbReference type="Pfam" id="PF08242">
    <property type="entry name" value="Methyltransf_12"/>
    <property type="match status" value="1"/>
</dbReference>
<dbReference type="EMBL" id="SJPQ01000003">
    <property type="protein sequence ID" value="TWT87182.1"/>
    <property type="molecule type" value="Genomic_DNA"/>
</dbReference>
<dbReference type="InterPro" id="IPR038546">
    <property type="entry name" value="Hen1_N_sf"/>
</dbReference>
<evidence type="ECO:0000256" key="12">
    <source>
        <dbReference type="ARBA" id="ARBA00048418"/>
    </source>
</evidence>
<dbReference type="GO" id="GO:0001510">
    <property type="term" value="P:RNA methylation"/>
    <property type="evidence" value="ECO:0007669"/>
    <property type="project" value="InterPro"/>
</dbReference>
<comment type="caution">
    <text evidence="15">The sequence shown here is derived from an EMBL/GenBank/DDBJ whole genome shotgun (WGS) entry which is preliminary data.</text>
</comment>
<evidence type="ECO:0000313" key="15">
    <source>
        <dbReference type="EMBL" id="TWT87182.1"/>
    </source>
</evidence>
<evidence type="ECO:0000256" key="6">
    <source>
        <dbReference type="ARBA" id="ARBA00022691"/>
    </source>
</evidence>
<dbReference type="InterPro" id="IPR013217">
    <property type="entry name" value="Methyltransf_12"/>
</dbReference>
<evidence type="ECO:0000256" key="9">
    <source>
        <dbReference type="ARBA" id="ARBA00022884"/>
    </source>
</evidence>
<dbReference type="GO" id="GO:0090486">
    <property type="term" value="F:small RNA 2'-O-methyltransferase activity"/>
    <property type="evidence" value="ECO:0007669"/>
    <property type="project" value="UniProtKB-EC"/>
</dbReference>
<dbReference type="Gene3D" id="3.30.1610.20">
    <property type="entry name" value="Hen1, N-terminal domain"/>
    <property type="match status" value="1"/>
</dbReference>
<protein>
    <recommendedName>
        <fullName evidence="3">Small RNA 2'-O-methyltransferase</fullName>
        <ecNumber evidence="11">2.1.1.386</ecNumber>
    </recommendedName>
</protein>